<dbReference type="EMBL" id="JAQQWM010000007">
    <property type="protein sequence ID" value="KAK8057259.1"/>
    <property type="molecule type" value="Genomic_DNA"/>
</dbReference>
<dbReference type="PANTHER" id="PTHR44229">
    <property type="entry name" value="15-HYDROXYPROSTAGLANDIN DEHYDROGENASE [NAD(+)]"/>
    <property type="match status" value="1"/>
</dbReference>
<keyword evidence="2" id="KW-0560">Oxidoreductase</keyword>
<dbReference type="Pfam" id="PF00106">
    <property type="entry name" value="adh_short"/>
    <property type="match status" value="1"/>
</dbReference>
<comment type="similarity">
    <text evidence="1">Belongs to the short-chain dehydrogenases/reductases (SDR) family.</text>
</comment>
<evidence type="ECO:0000313" key="4">
    <source>
        <dbReference type="Proteomes" id="UP001446871"/>
    </source>
</evidence>
<sequence>MGSLAVDVRKVVIITGATVSPPSPSPMSNPLVGHRPDFCDKQSGIGRDLAHRLHARGYKVALTGRRVAEGEALAQSLDKTGQTTLFAECHAESYDSQKAVFKAVWDKWQRVDALIANAGIVDKESRYGLTKRGASVDDVPPCPDLGCDDADFKGVVYGTELFRHYARHNPPGVKGKIVVTGSIVAIYPCPTFPEYCAVKAAALQWVRVMAPVLLLKENITINTVLPNAYDTGIMPDFKEAYLDEHLTQKECMMSAYDVFLEDEAHIKTGQAVETAYDSHFYHNVPAYKSGNVIERTDKVYEPWFQWMHGETSGLPNAYKEALRTMA</sequence>
<protein>
    <recommendedName>
        <fullName evidence="5">NAD(P)-binding protein</fullName>
    </recommendedName>
</protein>
<dbReference type="InterPro" id="IPR002347">
    <property type="entry name" value="SDR_fam"/>
</dbReference>
<dbReference type="InterPro" id="IPR036291">
    <property type="entry name" value="NAD(P)-bd_dom_sf"/>
</dbReference>
<dbReference type="PANTHER" id="PTHR44229:SF4">
    <property type="entry name" value="15-HYDROXYPROSTAGLANDIN DEHYDROGENASE [NAD(+)]"/>
    <property type="match status" value="1"/>
</dbReference>
<keyword evidence="4" id="KW-1185">Reference proteome</keyword>
<dbReference type="PRINTS" id="PR00081">
    <property type="entry name" value="GDHRDH"/>
</dbReference>
<dbReference type="SUPFAM" id="SSF51735">
    <property type="entry name" value="NAD(P)-binding Rossmann-fold domains"/>
    <property type="match status" value="1"/>
</dbReference>
<dbReference type="Gene3D" id="3.40.50.720">
    <property type="entry name" value="NAD(P)-binding Rossmann-like Domain"/>
    <property type="match status" value="1"/>
</dbReference>
<name>A0ABR1UHB1_9PEZI</name>
<dbReference type="Proteomes" id="UP001446871">
    <property type="component" value="Unassembled WGS sequence"/>
</dbReference>
<comment type="caution">
    <text evidence="3">The sequence shown here is derived from an EMBL/GenBank/DDBJ whole genome shotgun (WGS) entry which is preliminary data.</text>
</comment>
<evidence type="ECO:0000256" key="2">
    <source>
        <dbReference type="ARBA" id="ARBA00023002"/>
    </source>
</evidence>
<evidence type="ECO:0000256" key="1">
    <source>
        <dbReference type="ARBA" id="ARBA00006484"/>
    </source>
</evidence>
<organism evidence="3 4">
    <name type="scientific">Apiospora saccharicola</name>
    <dbReference type="NCBI Taxonomy" id="335842"/>
    <lineage>
        <taxon>Eukaryota</taxon>
        <taxon>Fungi</taxon>
        <taxon>Dikarya</taxon>
        <taxon>Ascomycota</taxon>
        <taxon>Pezizomycotina</taxon>
        <taxon>Sordariomycetes</taxon>
        <taxon>Xylariomycetidae</taxon>
        <taxon>Amphisphaeriales</taxon>
        <taxon>Apiosporaceae</taxon>
        <taxon>Apiospora</taxon>
    </lineage>
</organism>
<gene>
    <name evidence="3" type="ORF">PG996_011196</name>
</gene>
<evidence type="ECO:0000313" key="3">
    <source>
        <dbReference type="EMBL" id="KAK8057259.1"/>
    </source>
</evidence>
<proteinExistence type="inferred from homology"/>
<reference evidence="3 4" key="1">
    <citation type="submission" date="2023-01" db="EMBL/GenBank/DDBJ databases">
        <title>Analysis of 21 Apiospora genomes using comparative genomics revels a genus with tremendous synthesis potential of carbohydrate active enzymes and secondary metabolites.</title>
        <authorList>
            <person name="Sorensen T."/>
        </authorList>
    </citation>
    <scope>NUCLEOTIDE SEQUENCE [LARGE SCALE GENOMIC DNA]</scope>
    <source>
        <strain evidence="3 4">CBS 83171</strain>
    </source>
</reference>
<evidence type="ECO:0008006" key="5">
    <source>
        <dbReference type="Google" id="ProtNLM"/>
    </source>
</evidence>
<accession>A0ABR1UHB1</accession>